<evidence type="ECO:0000256" key="9">
    <source>
        <dbReference type="ARBA" id="ARBA00022833"/>
    </source>
</evidence>
<keyword evidence="12" id="KW-0234">DNA repair</keyword>
<dbReference type="GO" id="GO:0006281">
    <property type="term" value="P:DNA repair"/>
    <property type="evidence" value="ECO:0007669"/>
    <property type="project" value="UniProtKB-KW"/>
</dbReference>
<dbReference type="SMART" id="SM00734">
    <property type="entry name" value="ZnF_Rad18"/>
    <property type="match status" value="2"/>
</dbReference>
<evidence type="ECO:0000259" key="14">
    <source>
        <dbReference type="PROSITE" id="PS50173"/>
    </source>
</evidence>
<evidence type="ECO:0000256" key="8">
    <source>
        <dbReference type="ARBA" id="ARBA00022771"/>
    </source>
</evidence>
<dbReference type="GO" id="GO:0005634">
    <property type="term" value="C:nucleus"/>
    <property type="evidence" value="ECO:0007669"/>
    <property type="project" value="TreeGrafter"/>
</dbReference>
<keyword evidence="5" id="KW-0235">DNA replication</keyword>
<dbReference type="Pfam" id="PF00817">
    <property type="entry name" value="IMS"/>
    <property type="match status" value="1"/>
</dbReference>
<comment type="catalytic activity">
    <reaction evidence="13">
        <text>DNA(n) + a 2'-deoxyribonucleoside 5'-triphosphate = DNA(n+1) + diphosphate</text>
        <dbReference type="Rhea" id="RHEA:22508"/>
        <dbReference type="Rhea" id="RHEA-COMP:17339"/>
        <dbReference type="Rhea" id="RHEA-COMP:17340"/>
        <dbReference type="ChEBI" id="CHEBI:33019"/>
        <dbReference type="ChEBI" id="CHEBI:61560"/>
        <dbReference type="ChEBI" id="CHEBI:173112"/>
        <dbReference type="EC" id="2.7.7.7"/>
    </reaction>
</comment>
<protein>
    <recommendedName>
        <fullName evidence="2">DNA polymerase kappa</fullName>
        <ecNumber evidence="1">2.7.7.7</ecNumber>
    </recommendedName>
</protein>
<evidence type="ECO:0000256" key="2">
    <source>
        <dbReference type="ARBA" id="ARBA00016178"/>
    </source>
</evidence>
<dbReference type="PROSITE" id="PS50173">
    <property type="entry name" value="UMUC"/>
    <property type="match status" value="1"/>
</dbReference>
<evidence type="ECO:0000256" key="1">
    <source>
        <dbReference type="ARBA" id="ARBA00012417"/>
    </source>
</evidence>
<evidence type="ECO:0000256" key="13">
    <source>
        <dbReference type="ARBA" id="ARBA00049244"/>
    </source>
</evidence>
<keyword evidence="8" id="KW-0863">Zinc-finger</keyword>
<evidence type="ECO:0000256" key="5">
    <source>
        <dbReference type="ARBA" id="ARBA00022705"/>
    </source>
</evidence>
<dbReference type="InterPro" id="IPR043128">
    <property type="entry name" value="Rev_trsase/Diguanyl_cyclase"/>
</dbReference>
<evidence type="ECO:0000256" key="3">
    <source>
        <dbReference type="ARBA" id="ARBA00022679"/>
    </source>
</evidence>
<name>A0A7S2SJB0_9STRA</name>
<keyword evidence="11" id="KW-0239">DNA-directed DNA polymerase</keyword>
<dbReference type="SUPFAM" id="SSF56672">
    <property type="entry name" value="DNA/RNA polymerases"/>
    <property type="match status" value="1"/>
</dbReference>
<dbReference type="Gene3D" id="3.30.160.60">
    <property type="entry name" value="Classic Zinc Finger"/>
    <property type="match status" value="1"/>
</dbReference>
<dbReference type="Gene3D" id="1.10.150.20">
    <property type="entry name" value="5' to 3' exonuclease, C-terminal subdomain"/>
    <property type="match status" value="1"/>
</dbReference>
<keyword evidence="4" id="KW-0548">Nucleotidyltransferase</keyword>
<dbReference type="FunFam" id="3.30.1490.100:FF:000004">
    <property type="entry name" value="DNA polymerase IV"/>
    <property type="match status" value="1"/>
</dbReference>
<dbReference type="GO" id="GO:0042276">
    <property type="term" value="P:error-prone translesion synthesis"/>
    <property type="evidence" value="ECO:0007669"/>
    <property type="project" value="TreeGrafter"/>
</dbReference>
<dbReference type="InterPro" id="IPR017961">
    <property type="entry name" value="DNA_pol_Y-fam_little_finger"/>
</dbReference>
<dbReference type="GO" id="GO:0003887">
    <property type="term" value="F:DNA-directed DNA polymerase activity"/>
    <property type="evidence" value="ECO:0007669"/>
    <property type="project" value="UniProtKB-KW"/>
</dbReference>
<keyword evidence="7" id="KW-0227">DNA damage</keyword>
<dbReference type="EC" id="2.7.7.7" evidence="1"/>
<evidence type="ECO:0000256" key="12">
    <source>
        <dbReference type="ARBA" id="ARBA00023204"/>
    </source>
</evidence>
<dbReference type="InterPro" id="IPR043502">
    <property type="entry name" value="DNA/RNA_pol_sf"/>
</dbReference>
<evidence type="ECO:0000256" key="11">
    <source>
        <dbReference type="ARBA" id="ARBA00022932"/>
    </source>
</evidence>
<dbReference type="FunFam" id="3.40.1170.60:FF:000002">
    <property type="entry name" value="Polymerase (DNA directed) kappa"/>
    <property type="match status" value="1"/>
</dbReference>
<dbReference type="Pfam" id="PF11799">
    <property type="entry name" value="IMS_C"/>
    <property type="match status" value="1"/>
</dbReference>
<dbReference type="SUPFAM" id="SSF100879">
    <property type="entry name" value="Lesion bypass DNA polymerase (Y-family), little finger domain"/>
    <property type="match status" value="1"/>
</dbReference>
<dbReference type="Gene3D" id="3.30.70.270">
    <property type="match status" value="2"/>
</dbReference>
<dbReference type="AlphaFoldDB" id="A0A7S2SJB0"/>
<dbReference type="Gene3D" id="3.40.1170.60">
    <property type="match status" value="1"/>
</dbReference>
<dbReference type="PANTHER" id="PTHR11076:SF33">
    <property type="entry name" value="DNA POLYMERASE KAPPA"/>
    <property type="match status" value="1"/>
</dbReference>
<dbReference type="GO" id="GO:0003684">
    <property type="term" value="F:damaged DNA binding"/>
    <property type="evidence" value="ECO:0007669"/>
    <property type="project" value="InterPro"/>
</dbReference>
<organism evidence="15">
    <name type="scientific">Mucochytrium quahogii</name>
    <dbReference type="NCBI Taxonomy" id="96639"/>
    <lineage>
        <taxon>Eukaryota</taxon>
        <taxon>Sar</taxon>
        <taxon>Stramenopiles</taxon>
        <taxon>Bigyra</taxon>
        <taxon>Labyrinthulomycetes</taxon>
        <taxon>Thraustochytrida</taxon>
        <taxon>Thraustochytriidae</taxon>
        <taxon>Mucochytrium</taxon>
    </lineage>
</organism>
<dbReference type="NCBIfam" id="NF002677">
    <property type="entry name" value="PRK02406.1"/>
    <property type="match status" value="1"/>
</dbReference>
<sequence length="585" mass="65997">MEESVPEDEAGEYAHLVVFSAEKAGMASVDKAHINKVIYEMSKDSACFKSLQEQGKRTTDKIQATREKIASVDEHSLQLALHRVNQLVDKLTQQRKLERLYCVIDMDMFYAAVEMRDNPKLIGKPVAVGGMSMICTANYEARRFGVRSAMPGFMAKKLCPQLIFVKTNFQKYKHVSMQVKNIFLEYDENLSMMSLDEAKLDLTEYIDSRLGTDKPFEDRMSYAETVVNEIRSRVAKTTRLTCSAGISSSKLLAKVASDINKPNGQCKVPHVIEEMIEFTHALQIRKIPGIGKVSERVLTEAFGIKTVGDLWGKRAICYHLCTENQIERYMRICLCATNEPGTEVDYTRKSISRERTFSDESNKAKLSSMLRDLCTRLAKDCAEKGCVGRNVTVKFKSHGFETNTRCRSFQTAVPKSDCGEDIFMHVSGILDDFLSESDSPKTFRLVGIKIGNLEKKTGGKSATIKTPPGQQTLEMVIEKQATKPKKQQICPICTKEVHCENNSDLNIHVDKCLDSRNRALKVKSVSRQNESTTTKCPICAQNIQGDNDVFNTHLDLCLNKRVIPLDSKSCQPSKKRKTIRQFFKH</sequence>
<gene>
    <name evidence="15" type="ORF">QSP1433_LOCUS14677</name>
</gene>
<keyword evidence="10" id="KW-0460">Magnesium</keyword>
<dbReference type="InterPro" id="IPR050116">
    <property type="entry name" value="DNA_polymerase-Y"/>
</dbReference>
<evidence type="ECO:0000256" key="10">
    <source>
        <dbReference type="ARBA" id="ARBA00022842"/>
    </source>
</evidence>
<reference evidence="15" key="1">
    <citation type="submission" date="2021-01" db="EMBL/GenBank/DDBJ databases">
        <authorList>
            <person name="Corre E."/>
            <person name="Pelletier E."/>
            <person name="Niang G."/>
            <person name="Scheremetjew M."/>
            <person name="Finn R."/>
            <person name="Kale V."/>
            <person name="Holt S."/>
            <person name="Cochrane G."/>
            <person name="Meng A."/>
            <person name="Brown T."/>
            <person name="Cohen L."/>
        </authorList>
    </citation>
    <scope>NUCLEOTIDE SEQUENCE</scope>
    <source>
        <strain evidence="15">NY070348D</strain>
    </source>
</reference>
<dbReference type="Gene3D" id="3.30.1490.100">
    <property type="entry name" value="DNA polymerase, Y-family, little finger domain"/>
    <property type="match status" value="1"/>
</dbReference>
<evidence type="ECO:0000256" key="4">
    <source>
        <dbReference type="ARBA" id="ARBA00022695"/>
    </source>
</evidence>
<keyword evidence="6" id="KW-0479">Metal-binding</keyword>
<dbReference type="InterPro" id="IPR006642">
    <property type="entry name" value="Rad18_UBZ4"/>
</dbReference>
<dbReference type="GO" id="GO:0006260">
    <property type="term" value="P:DNA replication"/>
    <property type="evidence" value="ECO:0007669"/>
    <property type="project" value="UniProtKB-KW"/>
</dbReference>
<accession>A0A7S2SJB0</accession>
<dbReference type="Gene3D" id="1.10.150.810">
    <property type="match status" value="1"/>
</dbReference>
<proteinExistence type="predicted"/>
<keyword evidence="9" id="KW-0862">Zinc</keyword>
<dbReference type="InterPro" id="IPR022880">
    <property type="entry name" value="DNApol_IV"/>
</dbReference>
<dbReference type="InterPro" id="IPR036775">
    <property type="entry name" value="DNA_pol_Y-fam_lit_finger_sf"/>
</dbReference>
<keyword evidence="3" id="KW-0808">Transferase</keyword>
<dbReference type="GO" id="GO:0008270">
    <property type="term" value="F:zinc ion binding"/>
    <property type="evidence" value="ECO:0007669"/>
    <property type="project" value="UniProtKB-KW"/>
</dbReference>
<dbReference type="CDD" id="cd03586">
    <property type="entry name" value="PolY_Pol_IV_kappa"/>
    <property type="match status" value="1"/>
</dbReference>
<evidence type="ECO:0000256" key="6">
    <source>
        <dbReference type="ARBA" id="ARBA00022723"/>
    </source>
</evidence>
<evidence type="ECO:0000256" key="7">
    <source>
        <dbReference type="ARBA" id="ARBA00022763"/>
    </source>
</evidence>
<dbReference type="InterPro" id="IPR001126">
    <property type="entry name" value="UmuC"/>
</dbReference>
<dbReference type="PANTHER" id="PTHR11076">
    <property type="entry name" value="DNA REPAIR POLYMERASE UMUC / TRANSFERASE FAMILY MEMBER"/>
    <property type="match status" value="1"/>
</dbReference>
<dbReference type="EMBL" id="HBHK01023219">
    <property type="protein sequence ID" value="CAD9701681.1"/>
    <property type="molecule type" value="Transcribed_RNA"/>
</dbReference>
<evidence type="ECO:0000313" key="15">
    <source>
        <dbReference type="EMBL" id="CAD9701681.1"/>
    </source>
</evidence>
<feature type="domain" description="UmuC" evidence="14">
    <location>
        <begin position="101"/>
        <end position="291"/>
    </location>
</feature>